<dbReference type="AlphaFoldDB" id="A0A1I6M7M0"/>
<feature type="region of interest" description="Disordered" evidence="1">
    <location>
        <begin position="208"/>
        <end position="254"/>
    </location>
</feature>
<evidence type="ECO:0000313" key="3">
    <source>
        <dbReference type="Proteomes" id="UP000199062"/>
    </source>
</evidence>
<dbReference type="STRING" id="767519.SAMN05216559_3905"/>
<dbReference type="Gene3D" id="3.40.50.300">
    <property type="entry name" value="P-loop containing nucleotide triphosphate hydrolases"/>
    <property type="match status" value="1"/>
</dbReference>
<feature type="compositionally biased region" description="Gly residues" evidence="1">
    <location>
        <begin position="214"/>
        <end position="226"/>
    </location>
</feature>
<dbReference type="EMBL" id="FOZK01000005">
    <property type="protein sequence ID" value="SFS11608.1"/>
    <property type="molecule type" value="Genomic_DNA"/>
</dbReference>
<dbReference type="OrthoDB" id="109251at2157"/>
<accession>A0A1I6M7M0</accession>
<evidence type="ECO:0008006" key="4">
    <source>
        <dbReference type="Google" id="ProtNLM"/>
    </source>
</evidence>
<dbReference type="SUPFAM" id="SSF52540">
    <property type="entry name" value="P-loop containing nucleoside triphosphate hydrolases"/>
    <property type="match status" value="1"/>
</dbReference>
<proteinExistence type="predicted"/>
<evidence type="ECO:0000313" key="2">
    <source>
        <dbReference type="EMBL" id="SFS11608.1"/>
    </source>
</evidence>
<dbReference type="RefSeq" id="WP_089818878.1">
    <property type="nucleotide sequence ID" value="NZ_FOZK01000005.1"/>
</dbReference>
<name>A0A1I6M7M0_9EURY</name>
<sequence>MTRNADAQFRFPAGLPVDGVDPGTNVMVGGPSGRGAREVALRLAMAGGEDEGVVLLSADVGGRSLLDRAERVTGGFDRSRVGVVDCSGIDDDQQRFDEYGRTIDDPGDLLGIQMEFSVLYETLVERGLDRVRLGVFSVSSLLAHADLRAVSRFVHMLTGRVIATGDLGVFVVDEAMQDDRTVDAIERFCDGAIDVRDGTDGTFEARARGLGVEPSGGGEVGGGHGIEAGSERGGERGTWQPVSTVERDQQRRRP</sequence>
<evidence type="ECO:0000256" key="1">
    <source>
        <dbReference type="SAM" id="MobiDB-lite"/>
    </source>
</evidence>
<feature type="compositionally biased region" description="Basic and acidic residues" evidence="1">
    <location>
        <begin position="245"/>
        <end position="254"/>
    </location>
</feature>
<protein>
    <recommendedName>
        <fullName evidence="4">RecA-superfamily ATPase, KaiC/GvpD/RAD55 family</fullName>
    </recommendedName>
</protein>
<gene>
    <name evidence="2" type="ORF">SAMN05216559_3905</name>
</gene>
<dbReference type="InterPro" id="IPR055927">
    <property type="entry name" value="DUF7504"/>
</dbReference>
<dbReference type="InterPro" id="IPR027417">
    <property type="entry name" value="P-loop_NTPase"/>
</dbReference>
<dbReference type="Proteomes" id="UP000199062">
    <property type="component" value="Unassembled WGS sequence"/>
</dbReference>
<organism evidence="2 3">
    <name type="scientific">Halomicrobium zhouii</name>
    <dbReference type="NCBI Taxonomy" id="767519"/>
    <lineage>
        <taxon>Archaea</taxon>
        <taxon>Methanobacteriati</taxon>
        <taxon>Methanobacteriota</taxon>
        <taxon>Stenosarchaea group</taxon>
        <taxon>Halobacteria</taxon>
        <taxon>Halobacteriales</taxon>
        <taxon>Haloarculaceae</taxon>
        <taxon>Halomicrobium</taxon>
    </lineage>
</organism>
<keyword evidence="3" id="KW-1185">Reference proteome</keyword>
<dbReference type="Pfam" id="PF24336">
    <property type="entry name" value="DUF7504"/>
    <property type="match status" value="1"/>
</dbReference>
<reference evidence="2 3" key="1">
    <citation type="submission" date="2016-10" db="EMBL/GenBank/DDBJ databases">
        <authorList>
            <person name="de Groot N.N."/>
        </authorList>
    </citation>
    <scope>NUCLEOTIDE SEQUENCE [LARGE SCALE GENOMIC DNA]</scope>
    <source>
        <strain evidence="2 3">CGMCC 1.10457</strain>
    </source>
</reference>